<dbReference type="CDD" id="cd00472">
    <property type="entry name" value="Ribosomal_L24e_L24"/>
    <property type="match status" value="1"/>
</dbReference>
<dbReference type="GO" id="GO:0005730">
    <property type="term" value="C:nucleolus"/>
    <property type="evidence" value="ECO:0007669"/>
    <property type="project" value="TreeGrafter"/>
</dbReference>
<protein>
    <recommendedName>
        <fullName evidence="4">TRASH domain-containing protein</fullName>
    </recommendedName>
</protein>
<dbReference type="InterPro" id="IPR000988">
    <property type="entry name" value="Ribosomal_eL24-rel_N"/>
</dbReference>
<dbReference type="PANTHER" id="PTHR10792">
    <property type="entry name" value="60S RIBOSOMAL PROTEIN L24"/>
    <property type="match status" value="1"/>
</dbReference>
<evidence type="ECO:0000313" key="6">
    <source>
        <dbReference type="Proteomes" id="UP000834106"/>
    </source>
</evidence>
<dbReference type="EMBL" id="OU503050">
    <property type="protein sequence ID" value="CAI9777922.1"/>
    <property type="molecule type" value="Genomic_DNA"/>
</dbReference>
<reference evidence="5" key="1">
    <citation type="submission" date="2023-05" db="EMBL/GenBank/DDBJ databases">
        <authorList>
            <person name="Huff M."/>
        </authorList>
    </citation>
    <scope>NUCLEOTIDE SEQUENCE</scope>
</reference>
<accession>A0AAD2A3I7</accession>
<evidence type="ECO:0000256" key="2">
    <source>
        <dbReference type="ARBA" id="ARBA00022517"/>
    </source>
</evidence>
<proteinExistence type="inferred from homology"/>
<dbReference type="PANTHER" id="PTHR10792:SF8">
    <property type="entry name" value="RIBOSOME BIOGENESIS PROTEIN RLP24-RELATED"/>
    <property type="match status" value="1"/>
</dbReference>
<organism evidence="5 6">
    <name type="scientific">Fraxinus pennsylvanica</name>
    <dbReference type="NCBI Taxonomy" id="56036"/>
    <lineage>
        <taxon>Eukaryota</taxon>
        <taxon>Viridiplantae</taxon>
        <taxon>Streptophyta</taxon>
        <taxon>Embryophyta</taxon>
        <taxon>Tracheophyta</taxon>
        <taxon>Spermatophyta</taxon>
        <taxon>Magnoliopsida</taxon>
        <taxon>eudicotyledons</taxon>
        <taxon>Gunneridae</taxon>
        <taxon>Pentapetalae</taxon>
        <taxon>asterids</taxon>
        <taxon>lamiids</taxon>
        <taxon>Lamiales</taxon>
        <taxon>Oleaceae</taxon>
        <taxon>Oleeae</taxon>
        <taxon>Fraxinus</taxon>
    </lineage>
</organism>
<evidence type="ECO:0000313" key="5">
    <source>
        <dbReference type="EMBL" id="CAI9777922.1"/>
    </source>
</evidence>
<evidence type="ECO:0000256" key="3">
    <source>
        <dbReference type="SAM" id="MobiDB-lite"/>
    </source>
</evidence>
<dbReference type="InterPro" id="IPR011017">
    <property type="entry name" value="TRASH_dom"/>
</dbReference>
<dbReference type="SMART" id="SM00746">
    <property type="entry name" value="TRASH"/>
    <property type="match status" value="1"/>
</dbReference>
<comment type="similarity">
    <text evidence="1">Belongs to the eukaryotic ribosomal protein eL24 family.</text>
</comment>
<dbReference type="AlphaFoldDB" id="A0AAD2A3I7"/>
<dbReference type="Proteomes" id="UP000834106">
    <property type="component" value="Chromosome 15"/>
</dbReference>
<evidence type="ECO:0000259" key="4">
    <source>
        <dbReference type="SMART" id="SM00746"/>
    </source>
</evidence>
<evidence type="ECO:0000256" key="1">
    <source>
        <dbReference type="ARBA" id="ARBA00005647"/>
    </source>
</evidence>
<dbReference type="Pfam" id="PF01246">
    <property type="entry name" value="Ribosomal_L24e"/>
    <property type="match status" value="1"/>
</dbReference>
<dbReference type="GO" id="GO:0003735">
    <property type="term" value="F:structural constituent of ribosome"/>
    <property type="evidence" value="ECO:0007669"/>
    <property type="project" value="InterPro"/>
</dbReference>
<feature type="domain" description="TRASH" evidence="4">
    <location>
        <begin position="76"/>
        <end position="110"/>
    </location>
</feature>
<sequence>MEAVEQNNNGGFLGDGVDWLWALDPVGCGCLFLDTGLGQSLWSGWRMGLTWFNGPARARADFVDFYSTSSSTYLEGTGVYPGHGIQFVRNDAKVFRFCRSKCHKNFKMKRNPRKVKWTKAYRRVNGKDMTQDSTFEFERKRNRPERYDRNVAEETLKAIKKIDKVRVDRDARHHAKRMKGKKAQVLMEATKELEQSIHMVKAPAALQKDPSHTLPKVSQKQTVDRMVE</sequence>
<dbReference type="SUPFAM" id="SSF57716">
    <property type="entry name" value="Glucocorticoid receptor-like (DNA-binding domain)"/>
    <property type="match status" value="1"/>
</dbReference>
<dbReference type="FunFam" id="2.30.170.20:FF:000001">
    <property type="entry name" value="probable ribosome biogenesis protein RLP24"/>
    <property type="match status" value="1"/>
</dbReference>
<keyword evidence="6" id="KW-1185">Reference proteome</keyword>
<dbReference type="InterPro" id="IPR056366">
    <property type="entry name" value="Ribosomal_eL24"/>
</dbReference>
<keyword evidence="2" id="KW-0690">Ribosome biogenesis</keyword>
<gene>
    <name evidence="5" type="ORF">FPE_LOCUS25352</name>
</gene>
<name>A0AAD2A3I7_9LAMI</name>
<dbReference type="Gene3D" id="2.30.170.20">
    <property type="entry name" value="Ribosomal protein L24e"/>
    <property type="match status" value="1"/>
</dbReference>
<dbReference type="GO" id="GO:0042273">
    <property type="term" value="P:ribosomal large subunit biogenesis"/>
    <property type="evidence" value="ECO:0007669"/>
    <property type="project" value="TreeGrafter"/>
</dbReference>
<dbReference type="InterPro" id="IPR038630">
    <property type="entry name" value="L24e/L24_sf"/>
</dbReference>
<feature type="region of interest" description="Disordered" evidence="3">
    <location>
        <begin position="207"/>
        <end position="228"/>
    </location>
</feature>